<accession>A0A2B4RP22</accession>
<feature type="region of interest" description="Disordered" evidence="1">
    <location>
        <begin position="362"/>
        <end position="417"/>
    </location>
</feature>
<evidence type="ECO:0000313" key="4">
    <source>
        <dbReference type="Proteomes" id="UP000225706"/>
    </source>
</evidence>
<comment type="caution">
    <text evidence="3">The sequence shown here is derived from an EMBL/GenBank/DDBJ whole genome shotgun (WGS) entry which is preliminary data.</text>
</comment>
<dbReference type="EMBL" id="LSMT01000436">
    <property type="protein sequence ID" value="PFX18015.1"/>
    <property type="molecule type" value="Genomic_DNA"/>
</dbReference>
<feature type="transmembrane region" description="Helical" evidence="2">
    <location>
        <begin position="240"/>
        <end position="259"/>
    </location>
</feature>
<dbReference type="Proteomes" id="UP000225706">
    <property type="component" value="Unassembled WGS sequence"/>
</dbReference>
<keyword evidence="2" id="KW-1133">Transmembrane helix</keyword>
<evidence type="ECO:0000256" key="1">
    <source>
        <dbReference type="SAM" id="MobiDB-lite"/>
    </source>
</evidence>
<keyword evidence="2" id="KW-0812">Transmembrane</keyword>
<keyword evidence="2" id="KW-0472">Membrane</keyword>
<proteinExistence type="predicted"/>
<feature type="compositionally biased region" description="Polar residues" evidence="1">
    <location>
        <begin position="368"/>
        <end position="380"/>
    </location>
</feature>
<reference evidence="4" key="1">
    <citation type="journal article" date="2017" name="bioRxiv">
        <title>Comparative analysis of the genomes of Stylophora pistillata and Acropora digitifera provides evidence for extensive differences between species of corals.</title>
        <authorList>
            <person name="Voolstra C.R."/>
            <person name="Li Y."/>
            <person name="Liew Y.J."/>
            <person name="Baumgarten S."/>
            <person name="Zoccola D."/>
            <person name="Flot J.-F."/>
            <person name="Tambutte S."/>
            <person name="Allemand D."/>
            <person name="Aranda M."/>
        </authorList>
    </citation>
    <scope>NUCLEOTIDE SEQUENCE [LARGE SCALE GENOMIC DNA]</scope>
</reference>
<name>A0A2B4RP22_STYPI</name>
<feature type="compositionally biased region" description="Polar residues" evidence="1">
    <location>
        <begin position="390"/>
        <end position="407"/>
    </location>
</feature>
<organism evidence="3 4">
    <name type="scientific">Stylophora pistillata</name>
    <name type="common">Smooth cauliflower coral</name>
    <dbReference type="NCBI Taxonomy" id="50429"/>
    <lineage>
        <taxon>Eukaryota</taxon>
        <taxon>Metazoa</taxon>
        <taxon>Cnidaria</taxon>
        <taxon>Anthozoa</taxon>
        <taxon>Hexacorallia</taxon>
        <taxon>Scleractinia</taxon>
        <taxon>Astrocoeniina</taxon>
        <taxon>Pocilloporidae</taxon>
        <taxon>Stylophora</taxon>
    </lineage>
</organism>
<protein>
    <submittedName>
        <fullName evidence="3">Uncharacterized protein</fullName>
    </submittedName>
</protein>
<dbReference type="OrthoDB" id="5986641at2759"/>
<feature type="transmembrane region" description="Helical" evidence="2">
    <location>
        <begin position="316"/>
        <end position="333"/>
    </location>
</feature>
<gene>
    <name evidence="3" type="ORF">AWC38_SpisGene17649</name>
</gene>
<keyword evidence="4" id="KW-1185">Reference proteome</keyword>
<evidence type="ECO:0000256" key="2">
    <source>
        <dbReference type="SAM" id="Phobius"/>
    </source>
</evidence>
<evidence type="ECO:0000313" key="3">
    <source>
        <dbReference type="EMBL" id="PFX18015.1"/>
    </source>
</evidence>
<dbReference type="AlphaFoldDB" id="A0A2B4RP22"/>
<sequence>MTHTVWYDILSSQGSPKSTSTNSDVISEALWKVKGSEIKITRGDDSSHSALLRTSTNCFCGKTFRGYISSYGKFSYRNVWSNDQCPVSCPVHYGGLYKSTVGFSQANCSGNIQGSYRIGFWCQWDRGDGSVLMFGGGGSGCGRADQSIGITENDHGGFEEWSHVPTSSMELADIEVMKSLTAARVDPPIEVAMKELVDKYRPVRQRTVRSETTKDKAGALPPAVYYAQPPHSKADSMRQGTALVLPVVIFFIVGSNIPYSSNAGIVTGKDNKEQEKELQSKKQFRRGIGEELNNLKDKANQASSVYKWLKRNWQKLFVIVVAIFSLLVVLGIYRRCFSDSGSGGDDEQPKVVVVKMLNQDHKERGTIRQANVTEGSSIGNENDGKRETSSAHGNNSTGHKGEANNSKVAEKSASRGRKIPIESSSVSIITKTKQHEKNKELTYLRTLSSKPDLNELTSHICALDGIPVSGYATFQQTDYYKLYHYFKQYISKEKSAKGQLSMHPIRVCQGSTCDGPFPFYENIALVKNVVTSLMMKYYDAYIPTAETNTDLPLTVSP</sequence>